<organism evidence="2">
    <name type="scientific">Chromera velia CCMP2878</name>
    <dbReference type="NCBI Taxonomy" id="1169474"/>
    <lineage>
        <taxon>Eukaryota</taxon>
        <taxon>Sar</taxon>
        <taxon>Alveolata</taxon>
        <taxon>Colpodellida</taxon>
        <taxon>Chromeraceae</taxon>
        <taxon>Chromera</taxon>
    </lineage>
</organism>
<dbReference type="EMBL" id="CDMZ01002683">
    <property type="protein sequence ID" value="CEM43430.1"/>
    <property type="molecule type" value="Genomic_DNA"/>
</dbReference>
<dbReference type="VEuPathDB" id="CryptoDB:Cvel_6831"/>
<sequence length="84" mass="8497">MGTSRVTARGSAEASPLSLPDTVASPTGAPSSSSSSRGEGAPHLVPTDRGREHPRSRGSVAAPPPGDDYTRVRDAEGSTARLSV</sequence>
<gene>
    <name evidence="2" type="ORF">Cvel_6831</name>
</gene>
<dbReference type="AlphaFoldDB" id="A0A0G4HHK9"/>
<feature type="compositionally biased region" description="Low complexity" evidence="1">
    <location>
        <begin position="24"/>
        <end position="42"/>
    </location>
</feature>
<name>A0A0G4HHK9_9ALVE</name>
<evidence type="ECO:0000256" key="1">
    <source>
        <dbReference type="SAM" id="MobiDB-lite"/>
    </source>
</evidence>
<reference evidence="2" key="1">
    <citation type="submission" date="2014-11" db="EMBL/GenBank/DDBJ databases">
        <authorList>
            <person name="Otto D Thomas"/>
            <person name="Naeem Raeece"/>
        </authorList>
    </citation>
    <scope>NUCLEOTIDE SEQUENCE</scope>
</reference>
<proteinExistence type="predicted"/>
<protein>
    <submittedName>
        <fullName evidence="2">Uncharacterized protein</fullName>
    </submittedName>
</protein>
<feature type="compositionally biased region" description="Basic and acidic residues" evidence="1">
    <location>
        <begin position="46"/>
        <end position="55"/>
    </location>
</feature>
<accession>A0A0G4HHK9</accession>
<evidence type="ECO:0000313" key="2">
    <source>
        <dbReference type="EMBL" id="CEM43430.1"/>
    </source>
</evidence>
<feature type="region of interest" description="Disordered" evidence="1">
    <location>
        <begin position="1"/>
        <end position="84"/>
    </location>
</feature>